<evidence type="ECO:0000313" key="7">
    <source>
        <dbReference type="EMBL" id="CEK64699.1"/>
    </source>
</evidence>
<dbReference type="GO" id="GO:0140359">
    <property type="term" value="F:ABC-type transporter activity"/>
    <property type="evidence" value="ECO:0007669"/>
    <property type="project" value="InterPro"/>
</dbReference>
<dbReference type="PANTHER" id="PTHR19229">
    <property type="entry name" value="ATP-BINDING CASSETTE TRANSPORTER SUBFAMILY A ABCA"/>
    <property type="match status" value="1"/>
</dbReference>
<feature type="transmembrane region" description="Helical" evidence="5">
    <location>
        <begin position="32"/>
        <end position="54"/>
    </location>
</feature>
<dbReference type="InterPro" id="IPR026082">
    <property type="entry name" value="ABCA"/>
</dbReference>
<dbReference type="GO" id="GO:0016020">
    <property type="term" value="C:membrane"/>
    <property type="evidence" value="ECO:0007669"/>
    <property type="project" value="UniProtKB-SubCell"/>
</dbReference>
<feature type="transmembrane region" description="Helical" evidence="5">
    <location>
        <begin position="188"/>
        <end position="209"/>
    </location>
</feature>
<dbReference type="AlphaFoldDB" id="A0A0B6Z7U9"/>
<feature type="transmembrane region" description="Helical" evidence="5">
    <location>
        <begin position="230"/>
        <end position="252"/>
    </location>
</feature>
<feature type="transmembrane region" description="Helical" evidence="5">
    <location>
        <begin position="145"/>
        <end position="168"/>
    </location>
</feature>
<comment type="subcellular location">
    <subcellularLocation>
        <location evidence="1">Membrane</location>
        <topology evidence="1">Multi-pass membrane protein</topology>
    </subcellularLocation>
</comment>
<feature type="domain" description="ABC-2 type transporter transmembrane" evidence="6">
    <location>
        <begin position="7"/>
        <end position="250"/>
    </location>
</feature>
<dbReference type="PANTHER" id="PTHR19229:SF250">
    <property type="entry name" value="ABC TRANSPORTER DOMAIN-CONTAINING PROTEIN-RELATED"/>
    <property type="match status" value="1"/>
</dbReference>
<proteinExistence type="predicted"/>
<evidence type="ECO:0000256" key="4">
    <source>
        <dbReference type="ARBA" id="ARBA00023136"/>
    </source>
</evidence>
<organism evidence="7">
    <name type="scientific">Arion vulgaris</name>
    <dbReference type="NCBI Taxonomy" id="1028688"/>
    <lineage>
        <taxon>Eukaryota</taxon>
        <taxon>Metazoa</taxon>
        <taxon>Spiralia</taxon>
        <taxon>Lophotrochozoa</taxon>
        <taxon>Mollusca</taxon>
        <taxon>Gastropoda</taxon>
        <taxon>Heterobranchia</taxon>
        <taxon>Euthyneura</taxon>
        <taxon>Panpulmonata</taxon>
        <taxon>Eupulmonata</taxon>
        <taxon>Stylommatophora</taxon>
        <taxon>Helicina</taxon>
        <taxon>Arionoidea</taxon>
        <taxon>Arionidae</taxon>
        <taxon>Arion</taxon>
    </lineage>
</organism>
<dbReference type="InterPro" id="IPR013525">
    <property type="entry name" value="ABC2_TM"/>
</dbReference>
<protein>
    <recommendedName>
        <fullName evidence="6">ABC-2 type transporter transmembrane domain-containing protein</fullName>
    </recommendedName>
</protein>
<evidence type="ECO:0000256" key="3">
    <source>
        <dbReference type="ARBA" id="ARBA00022989"/>
    </source>
</evidence>
<evidence type="ECO:0000256" key="2">
    <source>
        <dbReference type="ARBA" id="ARBA00022692"/>
    </source>
</evidence>
<reference evidence="7" key="1">
    <citation type="submission" date="2014-12" db="EMBL/GenBank/DDBJ databases">
        <title>Insight into the proteome of Arion vulgaris.</title>
        <authorList>
            <person name="Aradska J."/>
            <person name="Bulat T."/>
            <person name="Smidak R."/>
            <person name="Sarate P."/>
            <person name="Gangsoo J."/>
            <person name="Sialana F."/>
            <person name="Bilban M."/>
            <person name="Lubec G."/>
        </authorList>
    </citation>
    <scope>NUCLEOTIDE SEQUENCE</scope>
    <source>
        <tissue evidence="7">Skin</tissue>
    </source>
</reference>
<keyword evidence="3 5" id="KW-1133">Transmembrane helix</keyword>
<keyword evidence="2 5" id="KW-0812">Transmembrane</keyword>
<feature type="non-terminal residue" evidence="7">
    <location>
        <position position="1"/>
    </location>
</feature>
<evidence type="ECO:0000256" key="1">
    <source>
        <dbReference type="ARBA" id="ARBA00004141"/>
    </source>
</evidence>
<feature type="transmembrane region" description="Helical" evidence="5">
    <location>
        <begin position="113"/>
        <end position="133"/>
    </location>
</feature>
<evidence type="ECO:0000256" key="5">
    <source>
        <dbReference type="SAM" id="Phobius"/>
    </source>
</evidence>
<dbReference type="GO" id="GO:0005319">
    <property type="term" value="F:lipid transporter activity"/>
    <property type="evidence" value="ECO:0007669"/>
    <property type="project" value="TreeGrafter"/>
</dbReference>
<keyword evidence="4 5" id="KW-0472">Membrane</keyword>
<evidence type="ECO:0000259" key="6">
    <source>
        <dbReference type="Pfam" id="PF12698"/>
    </source>
</evidence>
<dbReference type="EMBL" id="HACG01017834">
    <property type="protein sequence ID" value="CEK64699.1"/>
    <property type="molecule type" value="Transcribed_RNA"/>
</dbReference>
<feature type="transmembrane region" description="Helical" evidence="5">
    <location>
        <begin position="75"/>
        <end position="101"/>
    </location>
</feature>
<gene>
    <name evidence="7" type="primary">ORF52586</name>
</gene>
<sequence>ASEYGITTINHPIRLGSAAFSVKNLQGEAAEAGVSLVIVIAFSFIPSGFILYLINERIQKERQLQNISGVHFITYWSVAFTWDLFVYTIVVGLAVIIVTIFKIDSYYMRENLAAFAVITWLYGWAIIPCLYCVNRAFSKGSTAYLVTFCVNLFVALITVISLLVLLLFTGSDAGSGAASQAYTVLRYLFLIFPQYSLGQGLLNMASNTVKYKVFLRFEEDKYDNPFSTEVIGWHLVALGCEGLLFFILTLALDGLHVPAIGLPHKNTSCDFTN</sequence>
<feature type="non-terminal residue" evidence="7">
    <location>
        <position position="273"/>
    </location>
</feature>
<name>A0A0B6Z7U9_9EUPU</name>
<accession>A0A0B6Z7U9</accession>
<dbReference type="Pfam" id="PF12698">
    <property type="entry name" value="ABC2_membrane_3"/>
    <property type="match status" value="1"/>
</dbReference>